<accession>A0A420DLE2</accession>
<name>A0A420DLE2_9FLAO</name>
<dbReference type="PANTHER" id="PTHR16301">
    <property type="entry name" value="IMPACT-RELATED"/>
    <property type="match status" value="1"/>
</dbReference>
<dbReference type="InterPro" id="IPR020568">
    <property type="entry name" value="Ribosomal_Su5_D2-typ_SF"/>
</dbReference>
<evidence type="ECO:0000259" key="2">
    <source>
        <dbReference type="Pfam" id="PF01205"/>
    </source>
</evidence>
<dbReference type="RefSeq" id="WP_120200394.1">
    <property type="nucleotide sequence ID" value="NZ_RAQJ01000002.1"/>
</dbReference>
<evidence type="ECO:0000313" key="3">
    <source>
        <dbReference type="EMBL" id="RKE95062.1"/>
    </source>
</evidence>
<dbReference type="InterPro" id="IPR023582">
    <property type="entry name" value="Impact"/>
</dbReference>
<dbReference type="InterPro" id="IPR001498">
    <property type="entry name" value="Impact_N"/>
</dbReference>
<feature type="domain" description="Impact N-terminal" evidence="2">
    <location>
        <begin position="22"/>
        <end position="129"/>
    </location>
</feature>
<dbReference type="OrthoDB" id="9813771at2"/>
<organism evidence="3 4">
    <name type="scientific">Ichthyenterobacterium magnum</name>
    <dbReference type="NCBI Taxonomy" id="1230530"/>
    <lineage>
        <taxon>Bacteria</taxon>
        <taxon>Pseudomonadati</taxon>
        <taxon>Bacteroidota</taxon>
        <taxon>Flavobacteriia</taxon>
        <taxon>Flavobacteriales</taxon>
        <taxon>Flavobacteriaceae</taxon>
        <taxon>Ichthyenterobacterium</taxon>
    </lineage>
</organism>
<dbReference type="SUPFAM" id="SSF54211">
    <property type="entry name" value="Ribosomal protein S5 domain 2-like"/>
    <property type="match status" value="1"/>
</dbReference>
<evidence type="ECO:0000256" key="1">
    <source>
        <dbReference type="ARBA" id="ARBA00007665"/>
    </source>
</evidence>
<protein>
    <submittedName>
        <fullName evidence="3">Putative YigZ family protein</fullName>
    </submittedName>
</protein>
<comment type="caution">
    <text evidence="3">The sequence shown here is derived from an EMBL/GenBank/DDBJ whole genome shotgun (WGS) entry which is preliminary data.</text>
</comment>
<comment type="similarity">
    <text evidence="1">Belongs to the IMPACT family.</text>
</comment>
<dbReference type="Proteomes" id="UP000284892">
    <property type="component" value="Unassembled WGS sequence"/>
</dbReference>
<sequence>MEIKDTYKTITKASKEVLFKDKNSKFFGYAFPVLNETDIKTHIEALKKQHHAARHWCYAYQLGTQEANYNFRANDDGEPNNSAGMPIYGQIQSFDVTNILIVVVRYFGGVKLGVGGLINAYKTGAQMALEQSNIIEKTVNIEYQITFDYKNMNKVMRIIKEKQLKIVNQVLELDCKIIISVRLKIAEAIFETFNTLYEIDIKKLND</sequence>
<dbReference type="EMBL" id="RAQJ01000002">
    <property type="protein sequence ID" value="RKE95062.1"/>
    <property type="molecule type" value="Genomic_DNA"/>
</dbReference>
<dbReference type="GO" id="GO:0005737">
    <property type="term" value="C:cytoplasm"/>
    <property type="evidence" value="ECO:0007669"/>
    <property type="project" value="TreeGrafter"/>
</dbReference>
<dbReference type="Pfam" id="PF01205">
    <property type="entry name" value="Impact_N"/>
    <property type="match status" value="1"/>
</dbReference>
<reference evidence="3 4" key="1">
    <citation type="submission" date="2018-09" db="EMBL/GenBank/DDBJ databases">
        <title>Genomic Encyclopedia of Archaeal and Bacterial Type Strains, Phase II (KMG-II): from individual species to whole genera.</title>
        <authorList>
            <person name="Goeker M."/>
        </authorList>
    </citation>
    <scope>NUCLEOTIDE SEQUENCE [LARGE SCALE GENOMIC DNA]</scope>
    <source>
        <strain evidence="3 4">DSM 26283</strain>
    </source>
</reference>
<dbReference type="Gene3D" id="3.30.230.30">
    <property type="entry name" value="Impact, N-terminal domain"/>
    <property type="match status" value="1"/>
</dbReference>
<proteinExistence type="inferred from homology"/>
<dbReference type="PANTHER" id="PTHR16301:SF20">
    <property type="entry name" value="IMPACT FAMILY MEMBER YIGZ"/>
    <property type="match status" value="1"/>
</dbReference>
<keyword evidence="4" id="KW-1185">Reference proteome</keyword>
<dbReference type="GO" id="GO:0006446">
    <property type="term" value="P:regulation of translational initiation"/>
    <property type="evidence" value="ECO:0007669"/>
    <property type="project" value="TreeGrafter"/>
</dbReference>
<evidence type="ECO:0000313" key="4">
    <source>
        <dbReference type="Proteomes" id="UP000284892"/>
    </source>
</evidence>
<gene>
    <name evidence="3" type="ORF">BXY80_1245</name>
</gene>
<dbReference type="InterPro" id="IPR036956">
    <property type="entry name" value="Impact_N_sf"/>
</dbReference>
<dbReference type="AlphaFoldDB" id="A0A420DLE2"/>